<organism evidence="2 3">
    <name type="scientific">Protopolystoma xenopodis</name>
    <dbReference type="NCBI Taxonomy" id="117903"/>
    <lineage>
        <taxon>Eukaryota</taxon>
        <taxon>Metazoa</taxon>
        <taxon>Spiralia</taxon>
        <taxon>Lophotrochozoa</taxon>
        <taxon>Platyhelminthes</taxon>
        <taxon>Monogenea</taxon>
        <taxon>Polyopisthocotylea</taxon>
        <taxon>Polystomatidea</taxon>
        <taxon>Polystomatidae</taxon>
        <taxon>Protopolystoma</taxon>
    </lineage>
</organism>
<name>A0A3S5B1Q8_9PLAT</name>
<keyword evidence="3" id="KW-1185">Reference proteome</keyword>
<evidence type="ECO:0000313" key="3">
    <source>
        <dbReference type="Proteomes" id="UP000784294"/>
    </source>
</evidence>
<sequence length="280" mass="27129">MDASPAESGLLGPRRAAAGTPLVSVNRSTLPGMTLPLLPSLPSLPVDLLPGSVGGHLPAGGSGLTGFDALATAAALYARLIASSSASPMAGLGLGSAGLALGRQSLSATVPTLTGAPSSETAAAALAFSRFAASMATAAATAAAASASSNSTPPPLTLPQQLLAPTTTASTSTTMSKFLVTSGAAFSAASLPLPRGAGVMASQSLLLSPPPPPQPSSSFCSAGDTNNSCLMSPGFGSRQAEAVAMLTSRSGQTSSARTAGAASLHESRAVASPRGEQTSQ</sequence>
<feature type="region of interest" description="Disordered" evidence="1">
    <location>
        <begin position="246"/>
        <end position="280"/>
    </location>
</feature>
<dbReference type="Proteomes" id="UP000784294">
    <property type="component" value="Unassembled WGS sequence"/>
</dbReference>
<dbReference type="AlphaFoldDB" id="A0A3S5B1Q8"/>
<accession>A0A3S5B1Q8</accession>
<evidence type="ECO:0000313" key="2">
    <source>
        <dbReference type="EMBL" id="VEL43338.1"/>
    </source>
</evidence>
<reference evidence="2" key="1">
    <citation type="submission" date="2018-11" db="EMBL/GenBank/DDBJ databases">
        <authorList>
            <consortium name="Pathogen Informatics"/>
        </authorList>
    </citation>
    <scope>NUCLEOTIDE SEQUENCE</scope>
</reference>
<comment type="caution">
    <text evidence="2">The sequence shown here is derived from an EMBL/GenBank/DDBJ whole genome shotgun (WGS) entry which is preliminary data.</text>
</comment>
<feature type="compositionally biased region" description="Polar residues" evidence="1">
    <location>
        <begin position="247"/>
        <end position="257"/>
    </location>
</feature>
<protein>
    <submittedName>
        <fullName evidence="2">Uncharacterized protein</fullName>
    </submittedName>
</protein>
<gene>
    <name evidence="2" type="ORF">PXEA_LOCUS36778</name>
</gene>
<evidence type="ECO:0000256" key="1">
    <source>
        <dbReference type="SAM" id="MobiDB-lite"/>
    </source>
</evidence>
<proteinExistence type="predicted"/>
<dbReference type="EMBL" id="CAAALY010280571">
    <property type="protein sequence ID" value="VEL43338.1"/>
    <property type="molecule type" value="Genomic_DNA"/>
</dbReference>